<sequence length="109" mass="12017">MLRHLVGAVYKGVVAADPVGAQRHKRDSGQLNKAAFIRHGQGKPFDLVADVREVAAGNNNAGVIYHTDVALHNLFQLMDDPLEKPVCHLAPPKSVYDICSRTITSYHRF</sequence>
<evidence type="ECO:0000313" key="1">
    <source>
        <dbReference type="EMBL" id="MPM09419.1"/>
    </source>
</evidence>
<dbReference type="AlphaFoldDB" id="A0A644WZZ5"/>
<accession>A0A644WZZ5</accession>
<comment type="caution">
    <text evidence="1">The sequence shown here is derived from an EMBL/GenBank/DDBJ whole genome shotgun (WGS) entry which is preliminary data.</text>
</comment>
<dbReference type="EMBL" id="VSSQ01001566">
    <property type="protein sequence ID" value="MPM09419.1"/>
    <property type="molecule type" value="Genomic_DNA"/>
</dbReference>
<proteinExistence type="predicted"/>
<name>A0A644WZZ5_9ZZZZ</name>
<protein>
    <submittedName>
        <fullName evidence="1">Uncharacterized protein</fullName>
    </submittedName>
</protein>
<reference evidence="1" key="1">
    <citation type="submission" date="2019-08" db="EMBL/GenBank/DDBJ databases">
        <authorList>
            <person name="Kucharzyk K."/>
            <person name="Murdoch R.W."/>
            <person name="Higgins S."/>
            <person name="Loffler F."/>
        </authorList>
    </citation>
    <scope>NUCLEOTIDE SEQUENCE</scope>
</reference>
<organism evidence="1">
    <name type="scientific">bioreactor metagenome</name>
    <dbReference type="NCBI Taxonomy" id="1076179"/>
    <lineage>
        <taxon>unclassified sequences</taxon>
        <taxon>metagenomes</taxon>
        <taxon>ecological metagenomes</taxon>
    </lineage>
</organism>
<gene>
    <name evidence="1" type="ORF">SDC9_55736</name>
</gene>